<dbReference type="RefSeq" id="XP_001907660.1">
    <property type="nucleotide sequence ID" value="XM_001907625.1"/>
</dbReference>
<feature type="compositionally biased region" description="Basic and acidic residues" evidence="1">
    <location>
        <begin position="77"/>
        <end position="114"/>
    </location>
</feature>
<accession>B2AVA9</accession>
<evidence type="ECO:0000256" key="1">
    <source>
        <dbReference type="SAM" id="MobiDB-lite"/>
    </source>
</evidence>
<evidence type="ECO:0000313" key="4">
    <source>
        <dbReference type="Proteomes" id="UP000001197"/>
    </source>
</evidence>
<evidence type="ECO:0000313" key="2">
    <source>
        <dbReference type="EMBL" id="CAP68332.1"/>
    </source>
</evidence>
<reference evidence="4" key="3">
    <citation type="journal article" date="2014" name="Genetics">
        <title>Maintaining two mating types: Structure of the mating type locus and its role in heterokaryosis in Podospora anserina.</title>
        <authorList>
            <person name="Grognet P."/>
            <person name="Bidard F."/>
            <person name="Kuchly C."/>
            <person name="Tong L.C.H."/>
            <person name="Coppin E."/>
            <person name="Benkhali J.A."/>
            <person name="Couloux A."/>
            <person name="Wincker P."/>
            <person name="Debuchy R."/>
            <person name="Silar P."/>
        </authorList>
    </citation>
    <scope>GENOME REANNOTATION</scope>
    <source>
        <strain evidence="4">S / ATCC MYA-4624 / DSM 980 / FGSC 10383</strain>
    </source>
</reference>
<dbReference type="HOGENOM" id="CLU_2027719_0_0_1"/>
<dbReference type="Proteomes" id="UP000001197">
    <property type="component" value="Chromosome 7"/>
</dbReference>
<dbReference type="EMBL" id="FO904942">
    <property type="protein sequence ID" value="CDP31803.1"/>
    <property type="molecule type" value="Genomic_DNA"/>
</dbReference>
<dbReference type="OrthoDB" id="3522412at2759"/>
<evidence type="ECO:0000313" key="3">
    <source>
        <dbReference type="EMBL" id="CDP31803.1"/>
    </source>
</evidence>
<reference evidence="2" key="2">
    <citation type="submission" date="2008-07" db="EMBL/GenBank/DDBJ databases">
        <authorList>
            <person name="Genoscope - CEA"/>
        </authorList>
    </citation>
    <scope>NUCLEOTIDE SEQUENCE</scope>
    <source>
        <strain evidence="2">S mat+</strain>
    </source>
</reference>
<reference evidence="3" key="4">
    <citation type="submission" date="2014-09" db="EMBL/GenBank/DDBJ databases">
        <title>Maintaining two mating types: Structure of the mating type locus and its role in heterokaryosis in Podospora anserina.</title>
        <authorList>
            <person name="Grognet P."/>
            <person name="Bidard F."/>
            <person name="Kuchly C."/>
            <person name="Chan Ho Tong L."/>
            <person name="Coppin E."/>
            <person name="Ait Benkhali J."/>
            <person name="Couloux A."/>
            <person name="Wincker P."/>
            <person name="Debuchy R."/>
            <person name="Silar P."/>
        </authorList>
    </citation>
    <scope>NUCLEOTIDE SEQUENCE</scope>
</reference>
<dbReference type="KEGG" id="pan:PODANSg4694"/>
<protein>
    <submittedName>
        <fullName evidence="2">Podospora anserina S mat+ genomic DNA chromosome 7, supercontig 1</fullName>
    </submittedName>
</protein>
<proteinExistence type="predicted"/>
<dbReference type="GeneID" id="6192845"/>
<keyword evidence="4" id="KW-1185">Reference proteome</keyword>
<reference evidence="2 4" key="1">
    <citation type="journal article" date="2008" name="Genome Biol.">
        <title>The genome sequence of the model ascomycete fungus Podospora anserina.</title>
        <authorList>
            <person name="Espagne E."/>
            <person name="Lespinet O."/>
            <person name="Malagnac F."/>
            <person name="Da Silva C."/>
            <person name="Jaillon O."/>
            <person name="Porcel B.M."/>
            <person name="Couloux A."/>
            <person name="Aury J.-M."/>
            <person name="Segurens B."/>
            <person name="Poulain J."/>
            <person name="Anthouard V."/>
            <person name="Grossetete S."/>
            <person name="Khalili H."/>
            <person name="Coppin E."/>
            <person name="Dequard-Chablat M."/>
            <person name="Picard M."/>
            <person name="Contamine V."/>
            <person name="Arnaise S."/>
            <person name="Bourdais A."/>
            <person name="Berteaux-Lecellier V."/>
            <person name="Gautheret D."/>
            <person name="de Vries R.P."/>
            <person name="Battaglia E."/>
            <person name="Coutinho P.M."/>
            <person name="Danchin E.G.J."/>
            <person name="Henrissat B."/>
            <person name="El Khoury R."/>
            <person name="Sainsard-Chanet A."/>
            <person name="Boivin A."/>
            <person name="Pinan-Lucarre B."/>
            <person name="Sellem C.H."/>
            <person name="Debuchy R."/>
            <person name="Wincker P."/>
            <person name="Weissenbach J."/>
            <person name="Silar P."/>
        </authorList>
    </citation>
    <scope>NUCLEOTIDE SEQUENCE [LARGE SCALE GENOMIC DNA]</scope>
    <source>
        <strain evidence="4">S / ATCC MYA-4624 / DSM 980 / FGSC 10383</strain>
        <strain evidence="2">S mat+</strain>
    </source>
</reference>
<feature type="region of interest" description="Disordered" evidence="1">
    <location>
        <begin position="73"/>
        <end position="122"/>
    </location>
</feature>
<dbReference type="InParanoid" id="B2AVA9"/>
<gene>
    <name evidence="2" type="ORF">PODANS_7_3555</name>
</gene>
<organism evidence="2">
    <name type="scientific">Podospora anserina (strain S / ATCC MYA-4624 / DSM 980 / FGSC 10383)</name>
    <name type="common">Pleurage anserina</name>
    <dbReference type="NCBI Taxonomy" id="515849"/>
    <lineage>
        <taxon>Eukaryota</taxon>
        <taxon>Fungi</taxon>
        <taxon>Dikarya</taxon>
        <taxon>Ascomycota</taxon>
        <taxon>Pezizomycotina</taxon>
        <taxon>Sordariomycetes</taxon>
        <taxon>Sordariomycetidae</taxon>
        <taxon>Sordariales</taxon>
        <taxon>Podosporaceae</taxon>
        <taxon>Podospora</taxon>
        <taxon>Podospora anserina</taxon>
    </lineage>
</organism>
<name>B2AVA9_PODAN</name>
<sequence>MNASSKSSKGGRATKKASVRVTYHQARMSEKLSYSTVYTFQLHTRRAEADQGIQNRGGRKATDPNDLIKAALQDGLTEEKSEIDDKPVRRKLSDTTEPRPVRHENSEAFHRDRLTVNQVAVR</sequence>
<dbReference type="VEuPathDB" id="FungiDB:PODANS_7_3555"/>
<dbReference type="EMBL" id="CU633900">
    <property type="protein sequence ID" value="CAP68332.1"/>
    <property type="molecule type" value="Genomic_DNA"/>
</dbReference>
<dbReference type="AlphaFoldDB" id="B2AVA9"/>